<keyword evidence="3" id="KW-0677">Repeat</keyword>
<comment type="caution">
    <text evidence="6">The sequence shown here is derived from an EMBL/GenBank/DDBJ whole genome shotgun (WGS) entry which is preliminary data.</text>
</comment>
<dbReference type="Pfam" id="PF01462">
    <property type="entry name" value="LRRNT"/>
    <property type="match status" value="1"/>
</dbReference>
<dbReference type="SUPFAM" id="SSF52058">
    <property type="entry name" value="L domain-like"/>
    <property type="match status" value="1"/>
</dbReference>
<keyword evidence="1" id="KW-0433">Leucine-rich repeat</keyword>
<organism evidence="6 7">
    <name type="scientific">Acipenser ruthenus</name>
    <name type="common">Sterlet sturgeon</name>
    <dbReference type="NCBI Taxonomy" id="7906"/>
    <lineage>
        <taxon>Eukaryota</taxon>
        <taxon>Metazoa</taxon>
        <taxon>Chordata</taxon>
        <taxon>Craniata</taxon>
        <taxon>Vertebrata</taxon>
        <taxon>Euteleostomi</taxon>
        <taxon>Actinopterygii</taxon>
        <taxon>Chondrostei</taxon>
        <taxon>Acipenseriformes</taxon>
        <taxon>Acipenseridae</taxon>
        <taxon>Acipenser</taxon>
    </lineage>
</organism>
<dbReference type="Pfam" id="PF13855">
    <property type="entry name" value="LRR_8"/>
    <property type="match status" value="1"/>
</dbReference>
<keyword evidence="7" id="KW-1185">Reference proteome</keyword>
<feature type="chain" id="PRO_5024846676" evidence="4">
    <location>
        <begin position="22"/>
        <end position="121"/>
    </location>
</feature>
<proteinExistence type="predicted"/>
<evidence type="ECO:0000313" key="7">
    <source>
        <dbReference type="Proteomes" id="UP000289886"/>
    </source>
</evidence>
<dbReference type="PANTHER" id="PTHR24369">
    <property type="entry name" value="ANTIGEN BSP, PUTATIVE-RELATED"/>
    <property type="match status" value="1"/>
</dbReference>
<protein>
    <submittedName>
        <fullName evidence="6">Slit-like 2 protein</fullName>
    </submittedName>
</protein>
<accession>A0A662YR51</accession>
<dbReference type="Gene3D" id="3.80.10.10">
    <property type="entry name" value="Ribonuclease Inhibitor"/>
    <property type="match status" value="1"/>
</dbReference>
<evidence type="ECO:0000256" key="4">
    <source>
        <dbReference type="SAM" id="SignalP"/>
    </source>
</evidence>
<sequence length="121" mass="13766">MLRSLFFSLGFLLVVLGGVEPQPCPAQCSCSGTTVDCHGQGLRNVPRNIPRNTERLQLMDNKISAIERGAFQDLKELERLRLNKNSLQVFPELLFLGAVKLYRLTFFFCKRSAHFSRHAIQ</sequence>
<name>A0A662YR51_ACIRT</name>
<gene>
    <name evidence="6" type="ORF">EOD39_13786</name>
</gene>
<keyword evidence="2 4" id="KW-0732">Signal</keyword>
<dbReference type="InterPro" id="IPR032675">
    <property type="entry name" value="LRR_dom_sf"/>
</dbReference>
<reference evidence="6 7" key="1">
    <citation type="submission" date="2019-01" db="EMBL/GenBank/DDBJ databases">
        <title>Draft Genome and Complete Hox-Cluster Characterization of the Sterlet Sturgeon (Acipenser ruthenus).</title>
        <authorList>
            <person name="Wei Q."/>
        </authorList>
    </citation>
    <scope>NUCLEOTIDE SEQUENCE [LARGE SCALE GENOMIC DNA]</scope>
    <source>
        <strain evidence="6">WHYD16114868_AA</strain>
        <tissue evidence="6">Blood</tissue>
    </source>
</reference>
<evidence type="ECO:0000256" key="1">
    <source>
        <dbReference type="ARBA" id="ARBA00022614"/>
    </source>
</evidence>
<dbReference type="EMBL" id="SCEB01000876">
    <property type="protein sequence ID" value="RXM97938.1"/>
    <property type="molecule type" value="Genomic_DNA"/>
</dbReference>
<dbReference type="Proteomes" id="UP000289886">
    <property type="component" value="Unassembled WGS sequence"/>
</dbReference>
<feature type="domain" description="LRRNT" evidence="5">
    <location>
        <begin position="23"/>
        <end position="55"/>
    </location>
</feature>
<evidence type="ECO:0000259" key="5">
    <source>
        <dbReference type="SMART" id="SM00013"/>
    </source>
</evidence>
<feature type="signal peptide" evidence="4">
    <location>
        <begin position="1"/>
        <end position="21"/>
    </location>
</feature>
<evidence type="ECO:0000256" key="3">
    <source>
        <dbReference type="ARBA" id="ARBA00022737"/>
    </source>
</evidence>
<dbReference type="InterPro" id="IPR001611">
    <property type="entry name" value="Leu-rich_rpt"/>
</dbReference>
<evidence type="ECO:0000313" key="6">
    <source>
        <dbReference type="EMBL" id="RXM97938.1"/>
    </source>
</evidence>
<dbReference type="AlphaFoldDB" id="A0A662YR51"/>
<dbReference type="GO" id="GO:0005886">
    <property type="term" value="C:plasma membrane"/>
    <property type="evidence" value="ECO:0007669"/>
    <property type="project" value="TreeGrafter"/>
</dbReference>
<evidence type="ECO:0000256" key="2">
    <source>
        <dbReference type="ARBA" id="ARBA00022729"/>
    </source>
</evidence>
<dbReference type="InterPro" id="IPR000372">
    <property type="entry name" value="LRRNT"/>
</dbReference>
<dbReference type="SMART" id="SM00013">
    <property type="entry name" value="LRRNT"/>
    <property type="match status" value="1"/>
</dbReference>
<dbReference type="PANTHER" id="PTHR24369:SF210">
    <property type="entry name" value="CHAOPTIN-RELATED"/>
    <property type="match status" value="1"/>
</dbReference>
<dbReference type="InterPro" id="IPR050541">
    <property type="entry name" value="LRR_TM_domain-containing"/>
</dbReference>